<evidence type="ECO:0000313" key="4">
    <source>
        <dbReference type="Proteomes" id="UP000503540"/>
    </source>
</evidence>
<sequence>MAVVWVIVVVVLILAVAVVLCWPLIQRQRLRRRFGAEYDRAVADHADRRSAERELKDRERRHSQLELRELPAERKRHFADEWAGVQEQFIDNPDEAVHAADRLVTEVMAERGYPTTDYDQQVADLSVEHGGVLDNYRNAHAIALRHDGASTEDMRTALVHYRALFAELLDGNSHDAQRGDKHATGSENHKKDVLP</sequence>
<keyword evidence="2" id="KW-0812">Transmembrane</keyword>
<evidence type="ECO:0000256" key="1">
    <source>
        <dbReference type="SAM" id="MobiDB-lite"/>
    </source>
</evidence>
<accession>A0A6G9YE73</accession>
<reference evidence="3 4" key="1">
    <citation type="journal article" date="2019" name="ACS Chem. Biol.">
        <title>Identification and Mobilization of a Cryptic Antibiotic Biosynthesis Gene Locus from a Human-Pathogenic Nocardia Isolate.</title>
        <authorList>
            <person name="Herisse M."/>
            <person name="Ishida K."/>
            <person name="Porter J.L."/>
            <person name="Howden B."/>
            <person name="Hertweck C."/>
            <person name="Stinear T.P."/>
            <person name="Pidot S.J."/>
        </authorList>
    </citation>
    <scope>NUCLEOTIDE SEQUENCE [LARGE SCALE GENOMIC DNA]</scope>
    <source>
        <strain evidence="3 4">AUSMDU00012717</strain>
    </source>
</reference>
<dbReference type="KEGG" id="nah:F5544_17505"/>
<keyword evidence="2" id="KW-0472">Membrane</keyword>
<name>A0A6G9YE73_9NOCA</name>
<evidence type="ECO:0000256" key="2">
    <source>
        <dbReference type="SAM" id="Phobius"/>
    </source>
</evidence>
<feature type="transmembrane region" description="Helical" evidence="2">
    <location>
        <begin position="6"/>
        <end position="25"/>
    </location>
</feature>
<evidence type="ECO:0008006" key="5">
    <source>
        <dbReference type="Google" id="ProtNLM"/>
    </source>
</evidence>
<gene>
    <name evidence="3" type="ORF">F5544_17505</name>
</gene>
<dbReference type="Proteomes" id="UP000503540">
    <property type="component" value="Chromosome"/>
</dbReference>
<keyword evidence="4" id="KW-1185">Reference proteome</keyword>
<organism evidence="3 4">
    <name type="scientific">Nocardia arthritidis</name>
    <dbReference type="NCBI Taxonomy" id="228602"/>
    <lineage>
        <taxon>Bacteria</taxon>
        <taxon>Bacillati</taxon>
        <taxon>Actinomycetota</taxon>
        <taxon>Actinomycetes</taxon>
        <taxon>Mycobacteriales</taxon>
        <taxon>Nocardiaceae</taxon>
        <taxon>Nocardia</taxon>
    </lineage>
</organism>
<proteinExistence type="predicted"/>
<protein>
    <recommendedName>
        <fullName evidence="5">Secreted protein</fullName>
    </recommendedName>
</protein>
<dbReference type="RefSeq" id="WP_167474207.1">
    <property type="nucleotide sequence ID" value="NZ_CP046172.1"/>
</dbReference>
<keyword evidence="2" id="KW-1133">Transmembrane helix</keyword>
<dbReference type="AlphaFoldDB" id="A0A6G9YE73"/>
<dbReference type="EMBL" id="CP046172">
    <property type="protein sequence ID" value="QIS11377.1"/>
    <property type="molecule type" value="Genomic_DNA"/>
</dbReference>
<feature type="region of interest" description="Disordered" evidence="1">
    <location>
        <begin position="174"/>
        <end position="195"/>
    </location>
</feature>
<evidence type="ECO:0000313" key="3">
    <source>
        <dbReference type="EMBL" id="QIS11377.1"/>
    </source>
</evidence>